<dbReference type="Pfam" id="PF01966">
    <property type="entry name" value="HD"/>
    <property type="match status" value="1"/>
</dbReference>
<evidence type="ECO:0000313" key="2">
    <source>
        <dbReference type="EMBL" id="NQV66695.1"/>
    </source>
</evidence>
<name>A0A972VYK3_9GAMM</name>
<sequence>MFTRMDQGTEADWNHIGQEHVPHIKDMPNRIYGMLASLEGVSLGFATDQLHHSLQTATMARRAGASDEMVLLSLLHDIGKTISVINHGQICAEIIKAYVSEDAYHIIRTHQDFQGEHYYHFQGKERDLRLQFKDEPWFAKAEQFTDEWDQAAFDPAYEVDSLASFKPLIDKFFAVPGKMAKAA</sequence>
<dbReference type="Gene3D" id="1.10.3210.10">
    <property type="entry name" value="Hypothetical protein af1432"/>
    <property type="match status" value="1"/>
</dbReference>
<reference evidence="2" key="1">
    <citation type="submission" date="2020-05" db="EMBL/GenBank/DDBJ databases">
        <title>Sulfur intermediates as new biogeochemical hubs in an aquatic model microbial ecosystem.</title>
        <authorList>
            <person name="Vigneron A."/>
        </authorList>
    </citation>
    <scope>NUCLEOTIDE SEQUENCE</scope>
    <source>
        <strain evidence="2">Bin.250</strain>
    </source>
</reference>
<dbReference type="PANTHER" id="PTHR40202">
    <property type="match status" value="1"/>
</dbReference>
<dbReference type="Proteomes" id="UP000754644">
    <property type="component" value="Unassembled WGS sequence"/>
</dbReference>
<dbReference type="AlphaFoldDB" id="A0A972VYK3"/>
<feature type="domain" description="HD" evidence="1">
    <location>
        <begin position="51"/>
        <end position="116"/>
    </location>
</feature>
<evidence type="ECO:0000259" key="1">
    <source>
        <dbReference type="Pfam" id="PF01966"/>
    </source>
</evidence>
<dbReference type="PANTHER" id="PTHR40202:SF1">
    <property type="entry name" value="HD DOMAIN-CONTAINING PROTEIN"/>
    <property type="match status" value="1"/>
</dbReference>
<dbReference type="SUPFAM" id="SSF109604">
    <property type="entry name" value="HD-domain/PDEase-like"/>
    <property type="match status" value="1"/>
</dbReference>
<comment type="caution">
    <text evidence="2">The sequence shown here is derived from an EMBL/GenBank/DDBJ whole genome shotgun (WGS) entry which is preliminary data.</text>
</comment>
<evidence type="ECO:0000313" key="3">
    <source>
        <dbReference type="Proteomes" id="UP000754644"/>
    </source>
</evidence>
<accession>A0A972VYK3</accession>
<dbReference type="InterPro" id="IPR052567">
    <property type="entry name" value="OP_Dioxygenase"/>
</dbReference>
<dbReference type="InterPro" id="IPR006674">
    <property type="entry name" value="HD_domain"/>
</dbReference>
<dbReference type="EMBL" id="JABMOJ010000565">
    <property type="protein sequence ID" value="NQV66695.1"/>
    <property type="molecule type" value="Genomic_DNA"/>
</dbReference>
<organism evidence="2 3">
    <name type="scientific">SAR86 cluster bacterium</name>
    <dbReference type="NCBI Taxonomy" id="2030880"/>
    <lineage>
        <taxon>Bacteria</taxon>
        <taxon>Pseudomonadati</taxon>
        <taxon>Pseudomonadota</taxon>
        <taxon>Gammaproteobacteria</taxon>
        <taxon>SAR86 cluster</taxon>
    </lineage>
</organism>
<gene>
    <name evidence="2" type="ORF">HQ497_15155</name>
</gene>
<proteinExistence type="predicted"/>
<protein>
    <submittedName>
        <fullName evidence="2">HD domain-containing protein</fullName>
    </submittedName>
</protein>